<comment type="caution">
    <text evidence="2">The sequence shown here is derived from an EMBL/GenBank/DDBJ whole genome shotgun (WGS) entry which is preliminary data.</text>
</comment>
<dbReference type="AlphaFoldDB" id="A0AAW1KNI2"/>
<dbReference type="Pfam" id="PF07530">
    <property type="entry name" value="PRE_C2HC"/>
    <property type="match status" value="1"/>
</dbReference>
<gene>
    <name evidence="2" type="ORF">QE152_g20783</name>
</gene>
<evidence type="ECO:0000313" key="2">
    <source>
        <dbReference type="EMBL" id="KAK9721691.1"/>
    </source>
</evidence>
<organism evidence="2 3">
    <name type="scientific">Popillia japonica</name>
    <name type="common">Japanese beetle</name>
    <dbReference type="NCBI Taxonomy" id="7064"/>
    <lineage>
        <taxon>Eukaryota</taxon>
        <taxon>Metazoa</taxon>
        <taxon>Ecdysozoa</taxon>
        <taxon>Arthropoda</taxon>
        <taxon>Hexapoda</taxon>
        <taxon>Insecta</taxon>
        <taxon>Pterygota</taxon>
        <taxon>Neoptera</taxon>
        <taxon>Endopterygota</taxon>
        <taxon>Coleoptera</taxon>
        <taxon>Polyphaga</taxon>
        <taxon>Scarabaeiformia</taxon>
        <taxon>Scarabaeidae</taxon>
        <taxon>Rutelinae</taxon>
        <taxon>Popillia</taxon>
    </lineage>
</organism>
<evidence type="ECO:0000259" key="1">
    <source>
        <dbReference type="Pfam" id="PF07530"/>
    </source>
</evidence>
<protein>
    <submittedName>
        <fullName evidence="2">Zinc finger associated protein</fullName>
    </submittedName>
</protein>
<proteinExistence type="predicted"/>
<evidence type="ECO:0000313" key="3">
    <source>
        <dbReference type="Proteomes" id="UP001458880"/>
    </source>
</evidence>
<sequence>MVHLILIVCFEINNSEQDLASYISGTPDTNSLRSIPVEISEKDIYNDLCERGFTPDSVIRLRRTRDKVPMPLVLVKIDKKHKSIYHLKEVLFLDVTVETLKSLVRQQGNVFVAKSSLSKSEPVTCANCGEEHLRTVEVVPVSRSRVFGHRSPKSFHPLRGLVSMKVVPTKRP</sequence>
<dbReference type="Proteomes" id="UP001458880">
    <property type="component" value="Unassembled WGS sequence"/>
</dbReference>
<keyword evidence="3" id="KW-1185">Reference proteome</keyword>
<dbReference type="InterPro" id="IPR006579">
    <property type="entry name" value="Pre_C2HC_dom"/>
</dbReference>
<reference evidence="2 3" key="1">
    <citation type="journal article" date="2024" name="BMC Genomics">
        <title>De novo assembly and annotation of Popillia japonica's genome with initial clues to its potential as an invasive pest.</title>
        <authorList>
            <person name="Cucini C."/>
            <person name="Boschi S."/>
            <person name="Funari R."/>
            <person name="Cardaioli E."/>
            <person name="Iannotti N."/>
            <person name="Marturano G."/>
            <person name="Paoli F."/>
            <person name="Bruttini M."/>
            <person name="Carapelli A."/>
            <person name="Frati F."/>
            <person name="Nardi F."/>
        </authorList>
    </citation>
    <scope>NUCLEOTIDE SEQUENCE [LARGE SCALE GENOMIC DNA]</scope>
    <source>
        <strain evidence="2">DMR45628</strain>
    </source>
</reference>
<feature type="domain" description="Pre-C2HC" evidence="1">
    <location>
        <begin position="42"/>
        <end position="99"/>
    </location>
</feature>
<accession>A0AAW1KNI2</accession>
<name>A0AAW1KNI2_POPJA</name>
<dbReference type="EMBL" id="JASPKY010000196">
    <property type="protein sequence ID" value="KAK9721691.1"/>
    <property type="molecule type" value="Genomic_DNA"/>
</dbReference>